<dbReference type="SUPFAM" id="SSF51735">
    <property type="entry name" value="NAD(P)-binding Rossmann-fold domains"/>
    <property type="match status" value="1"/>
</dbReference>
<sequence length="301" mass="34231">MKLGVVGLGDIAQKAYLPVFSGIKNVEFHLFTRNQEKLKEIGKKYRFEKLHDSLEALMDSGIKGAFIHSATESHFEIVKKLLNRGIHVFVDKPIAYEAEQAKELTDLAETNNLILMTGFNRRYAPVYQKLKEIEEPNMILMQKNRKDQPADARTFVFDDFIHVLDTLRYLFPYPVEDIVVRAKVEDNTLYHVVVQLISGGNTAIGIMNRDSGHTGEKVEVMSSTEKRTVENVADLYIQQDRDVSKAGSSDWEPTLHKRGFEQMIADFIQAAETNTTPMISKQDALKTHELCEEVINRISGV</sequence>
<dbReference type="InterPro" id="IPR036291">
    <property type="entry name" value="NAD(P)-bd_dom_sf"/>
</dbReference>
<protein>
    <submittedName>
        <fullName evidence="3">Gfo/Idh/MocA family oxidoreductase</fullName>
    </submittedName>
</protein>
<organism evidence="3 4">
    <name type="scientific">Exobacillus caeni</name>
    <dbReference type="NCBI Taxonomy" id="2574798"/>
    <lineage>
        <taxon>Bacteria</taxon>
        <taxon>Bacillati</taxon>
        <taxon>Bacillota</taxon>
        <taxon>Bacilli</taxon>
        <taxon>Bacillales</taxon>
        <taxon>Guptibacillaceae</taxon>
        <taxon>Exobacillus</taxon>
    </lineage>
</organism>
<dbReference type="PANTHER" id="PTHR43708">
    <property type="entry name" value="CONSERVED EXPRESSED OXIDOREDUCTASE (EUROFUNG)"/>
    <property type="match status" value="1"/>
</dbReference>
<evidence type="ECO:0000313" key="3">
    <source>
        <dbReference type="EMBL" id="TLS36137.1"/>
    </source>
</evidence>
<dbReference type="Pfam" id="PF01408">
    <property type="entry name" value="GFO_IDH_MocA"/>
    <property type="match status" value="1"/>
</dbReference>
<dbReference type="InterPro" id="IPR051317">
    <property type="entry name" value="Gfo/Idh/MocA_oxidoreduct"/>
</dbReference>
<name>A0A5R9EYC3_9BACL</name>
<dbReference type="EMBL" id="SWLG01000013">
    <property type="protein sequence ID" value="TLS36137.1"/>
    <property type="molecule type" value="Genomic_DNA"/>
</dbReference>
<dbReference type="InterPro" id="IPR000683">
    <property type="entry name" value="Gfo/Idh/MocA-like_OxRdtase_N"/>
</dbReference>
<proteinExistence type="predicted"/>
<gene>
    <name evidence="3" type="ORF">FCL54_16745</name>
</gene>
<dbReference type="Gene3D" id="3.30.360.10">
    <property type="entry name" value="Dihydrodipicolinate Reductase, domain 2"/>
    <property type="match status" value="1"/>
</dbReference>
<feature type="domain" description="Gfo/Idh/MocA-like oxidoreductase N-terminal" evidence="1">
    <location>
        <begin position="2"/>
        <end position="119"/>
    </location>
</feature>
<dbReference type="AlphaFoldDB" id="A0A5R9EYC3"/>
<dbReference type="PANTHER" id="PTHR43708:SF4">
    <property type="entry name" value="OXIDOREDUCTASE YCEM-RELATED"/>
    <property type="match status" value="1"/>
</dbReference>
<reference evidence="3 4" key="1">
    <citation type="submission" date="2019-04" db="EMBL/GenBank/DDBJ databases">
        <title>Bacillus caeni sp. nov., a bacterium isolated from mangrove sediment.</title>
        <authorList>
            <person name="Huang H."/>
            <person name="Mo K."/>
            <person name="Hu Y."/>
        </authorList>
    </citation>
    <scope>NUCLEOTIDE SEQUENCE [LARGE SCALE GENOMIC DNA]</scope>
    <source>
        <strain evidence="3 4">HB172195</strain>
    </source>
</reference>
<dbReference type="Gene3D" id="3.40.50.720">
    <property type="entry name" value="NAD(P)-binding Rossmann-like Domain"/>
    <property type="match status" value="1"/>
</dbReference>
<dbReference type="GO" id="GO:0000166">
    <property type="term" value="F:nucleotide binding"/>
    <property type="evidence" value="ECO:0007669"/>
    <property type="project" value="InterPro"/>
</dbReference>
<keyword evidence="4" id="KW-1185">Reference proteome</keyword>
<dbReference type="OrthoDB" id="9815825at2"/>
<accession>A0A5R9EYC3</accession>
<dbReference type="Proteomes" id="UP000308230">
    <property type="component" value="Unassembled WGS sequence"/>
</dbReference>
<comment type="caution">
    <text evidence="3">The sequence shown here is derived from an EMBL/GenBank/DDBJ whole genome shotgun (WGS) entry which is preliminary data.</text>
</comment>
<evidence type="ECO:0000259" key="1">
    <source>
        <dbReference type="Pfam" id="PF01408"/>
    </source>
</evidence>
<feature type="domain" description="YceM-like C-terminal" evidence="2">
    <location>
        <begin position="125"/>
        <end position="239"/>
    </location>
</feature>
<evidence type="ECO:0000313" key="4">
    <source>
        <dbReference type="Proteomes" id="UP000308230"/>
    </source>
</evidence>
<dbReference type="Pfam" id="PF21378">
    <property type="entry name" value="YceM-like_C"/>
    <property type="match status" value="1"/>
</dbReference>
<evidence type="ECO:0000259" key="2">
    <source>
        <dbReference type="Pfam" id="PF21378"/>
    </source>
</evidence>
<dbReference type="InterPro" id="IPR048477">
    <property type="entry name" value="YceM-like_C"/>
</dbReference>
<dbReference type="SUPFAM" id="SSF55347">
    <property type="entry name" value="Glyceraldehyde-3-phosphate dehydrogenase-like, C-terminal domain"/>
    <property type="match status" value="1"/>
</dbReference>